<evidence type="ECO:0000256" key="2">
    <source>
        <dbReference type="ARBA" id="ARBA00004240"/>
    </source>
</evidence>
<dbReference type="eggNOG" id="KOG2029">
    <property type="taxonomic scope" value="Eukaryota"/>
</dbReference>
<dbReference type="InterPro" id="IPR007751">
    <property type="entry name" value="DUF676_lipase-like"/>
</dbReference>
<evidence type="ECO:0000256" key="7">
    <source>
        <dbReference type="ARBA" id="ARBA00023136"/>
    </source>
</evidence>
<dbReference type="GO" id="GO:0016020">
    <property type="term" value="C:membrane"/>
    <property type="evidence" value="ECO:0007669"/>
    <property type="project" value="UniProtKB-SubCell"/>
</dbReference>
<dbReference type="InterPro" id="IPR052374">
    <property type="entry name" value="SERAC1"/>
</dbReference>
<evidence type="ECO:0000313" key="10">
    <source>
        <dbReference type="EMBL" id="AEO68574.1"/>
    </source>
</evidence>
<dbReference type="InterPro" id="IPR054471">
    <property type="entry name" value="GPIID_WHD"/>
</dbReference>
<dbReference type="HOGENOM" id="CLU_001384_1_0_1"/>
<name>G2R750_THETT</name>
<gene>
    <name evidence="10" type="ORF">THITE_2050713</name>
</gene>
<dbReference type="Pfam" id="PF22939">
    <property type="entry name" value="WHD_GPIID"/>
    <property type="match status" value="1"/>
</dbReference>
<dbReference type="EMBL" id="CP003011">
    <property type="protein sequence ID" value="AEO68574.1"/>
    <property type="molecule type" value="Genomic_DNA"/>
</dbReference>
<keyword evidence="5" id="KW-0256">Endoplasmic reticulum</keyword>
<evidence type="ECO:0000256" key="5">
    <source>
        <dbReference type="ARBA" id="ARBA00022824"/>
    </source>
</evidence>
<protein>
    <submittedName>
        <fullName evidence="10">Uncharacterized protein</fullName>
    </submittedName>
</protein>
<dbReference type="Pfam" id="PF00400">
    <property type="entry name" value="WD40"/>
    <property type="match status" value="1"/>
</dbReference>
<keyword evidence="11" id="KW-1185">Reference proteome</keyword>
<accession>G2R750</accession>
<dbReference type="Proteomes" id="UP000008181">
    <property type="component" value="Chromosome 3"/>
</dbReference>
<dbReference type="InterPro" id="IPR001680">
    <property type="entry name" value="WD40_rpt"/>
</dbReference>
<evidence type="ECO:0000256" key="1">
    <source>
        <dbReference type="ARBA" id="ARBA00004173"/>
    </source>
</evidence>
<dbReference type="InterPro" id="IPR029058">
    <property type="entry name" value="AB_hydrolase_fold"/>
</dbReference>
<comment type="similarity">
    <text evidence="4">Belongs to the putative lipase ROG1 family.</text>
</comment>
<evidence type="ECO:0000313" key="11">
    <source>
        <dbReference type="Proteomes" id="UP000008181"/>
    </source>
</evidence>
<dbReference type="Pfam" id="PF05057">
    <property type="entry name" value="DUF676"/>
    <property type="match status" value="1"/>
</dbReference>
<keyword evidence="6" id="KW-0496">Mitochondrion</keyword>
<dbReference type="Gene3D" id="3.40.50.1820">
    <property type="entry name" value="alpha/beta hydrolase"/>
    <property type="match status" value="1"/>
</dbReference>
<evidence type="ECO:0000259" key="9">
    <source>
        <dbReference type="Pfam" id="PF22939"/>
    </source>
</evidence>
<feature type="domain" description="GPI inositol-deacylase winged helix" evidence="9">
    <location>
        <begin position="380"/>
        <end position="468"/>
    </location>
</feature>
<evidence type="ECO:0000259" key="8">
    <source>
        <dbReference type="Pfam" id="PF05057"/>
    </source>
</evidence>
<dbReference type="GO" id="GO:0005739">
    <property type="term" value="C:mitochondrion"/>
    <property type="evidence" value="ECO:0007669"/>
    <property type="project" value="UniProtKB-SubCell"/>
</dbReference>
<dbReference type="InterPro" id="IPR015943">
    <property type="entry name" value="WD40/YVTN_repeat-like_dom_sf"/>
</dbReference>
<dbReference type="KEGG" id="ttt:THITE_2050713"/>
<dbReference type="RefSeq" id="XP_003654910.1">
    <property type="nucleotide sequence ID" value="XM_003654862.1"/>
</dbReference>
<dbReference type="SMART" id="SM00320">
    <property type="entry name" value="WD40"/>
    <property type="match status" value="4"/>
</dbReference>
<sequence length="1370" mass="152289">MGSSTRSFISRTAFSLSRRGSGDGAERDSREAKGPLGLTTLYVPTEEEAPVADIIFVHGLNGGSYSTWSRGNDPDRFWPRHWLPHDGAFKDVRIHTFGYPSGATRESIINVSDVARSLLAAVNDSPVMNRGEQPRLIFVAHSMGGLVVKRACILGSRELEFKPVVDRVCSIFFLATPHQGAAIAQTISRLAAIVGFRPFVEDLSPQSALIQSITEDFPRVCGNLQLFSFYETRPMSVGVSRMLIVDKSSAVMNLANERRTFLDADHRNVAMYSTPEDPSYVSVRNALATVISYTISEQDTLQDISLLLNENLSHLPCPRSDRWPSREAIASQILERSEGCFLWASIICSELRQVTSEREITKVMESTPSNMDAVYRDILAKMETARFGKAAAKAFIAWTTYAFRPLSVAEIQTAIEMDISDKIDNVHRAISKCCGSLVYVDQHERVQLVHSTAREFLTRKGSDSEFILTKADGHRRLAIVCLKFLFQHLNQAHSNDEELLAMLSDFLASNNFLCWIESTASNGDLHTIYQAGKTINAILNRRAQHSPPTSLAQTQEKFALLGKWGDDLIHLVTNFSGWLRRFPRAIHHLIPPFCPPDSAIRQQFTTPFRGLHVQGLPSRGWNDCLTTINYAEGSQPETVAAGPGYFAVGMLSMDGQIFVYDDTIFQELHVLNHREPVWCLAFSGSGRLLASAGAKSVRIWSSADGSEVSSFSISSLCLNLGFVEEDAILRVATRENRLVEWDVEERGFIDQDGLTWTTDLPDRMQMRVPMLVELNLSTHLVAVLYRGEDIVFWDCVNNRIYDMYEKNTGSIQMYGRQKLADGSTTVRAAAFGHTLSTCLFAATYADGDLVVYDVERGEAIALVESANTLALAASPDGRTLAGADSIGNFTLFDFETLRPLYRVRFDTLILPSALCFTSDSLRFIEIREDQCRVWEPAVLLRPDAMQDDENSGTVSESTGLQEVDHRIILRTVPEICAITCSQELSLVFCGFEDGSVVAYDVSGLEPEKQLLFVHHIHCRAHLLYFDDRESILACGDSSGRFSARRISRAMSARQQKTWELGTRQEKTWELGPVLIDGQIPGGGTGLLRQVLVSSKHGRLLTSTEEHDTLWPMPEQGEGVWVCQIESENRSIRSPWMSRPGSKSDLLLVFGQTGCEIKLYDWGTLSILRVVSLSLDPDTSLSRVFLLSHRHYFATYATKSSKPKGEVLASRKHEVMDEILLWAYQELDNDSKTARPRHVLGSLPVQVENLIGAFGNRLVLYTADHWIASVELQAPGLSGGAADAVVGGSFVRHFFLPNDWIGSMIEGNMISAVGRGGEILLARRYDLGVIKRGLEVTEDGGTLHSRRANHSIWPQSGGRLAYRHRASSSTS</sequence>
<evidence type="ECO:0000256" key="6">
    <source>
        <dbReference type="ARBA" id="ARBA00023128"/>
    </source>
</evidence>
<dbReference type="GO" id="GO:0005783">
    <property type="term" value="C:endoplasmic reticulum"/>
    <property type="evidence" value="ECO:0007669"/>
    <property type="project" value="UniProtKB-SubCell"/>
</dbReference>
<evidence type="ECO:0000256" key="3">
    <source>
        <dbReference type="ARBA" id="ARBA00004370"/>
    </source>
</evidence>
<dbReference type="OrthoDB" id="194358at2759"/>
<dbReference type="GeneID" id="11519004"/>
<dbReference type="InterPro" id="IPR036322">
    <property type="entry name" value="WD40_repeat_dom_sf"/>
</dbReference>
<dbReference type="SUPFAM" id="SSF50978">
    <property type="entry name" value="WD40 repeat-like"/>
    <property type="match status" value="2"/>
</dbReference>
<dbReference type="SUPFAM" id="SSF53474">
    <property type="entry name" value="alpha/beta-Hydrolases"/>
    <property type="match status" value="1"/>
</dbReference>
<keyword evidence="7" id="KW-0472">Membrane</keyword>
<feature type="domain" description="DUF676" evidence="8">
    <location>
        <begin position="55"/>
        <end position="186"/>
    </location>
</feature>
<dbReference type="PANTHER" id="PTHR48182">
    <property type="entry name" value="PROTEIN SERAC1"/>
    <property type="match status" value="1"/>
</dbReference>
<dbReference type="PANTHER" id="PTHR48182:SF2">
    <property type="entry name" value="PROTEIN SERAC1"/>
    <property type="match status" value="1"/>
</dbReference>
<evidence type="ECO:0000256" key="4">
    <source>
        <dbReference type="ARBA" id="ARBA00007920"/>
    </source>
</evidence>
<proteinExistence type="inferred from homology"/>
<dbReference type="Gene3D" id="2.130.10.10">
    <property type="entry name" value="YVTN repeat-like/Quinoprotein amine dehydrogenase"/>
    <property type="match status" value="2"/>
</dbReference>
<organism evidence="10 11">
    <name type="scientific">Thermothielavioides terrestris (strain ATCC 38088 / NRRL 8126)</name>
    <name type="common">Thielavia terrestris</name>
    <dbReference type="NCBI Taxonomy" id="578455"/>
    <lineage>
        <taxon>Eukaryota</taxon>
        <taxon>Fungi</taxon>
        <taxon>Dikarya</taxon>
        <taxon>Ascomycota</taxon>
        <taxon>Pezizomycotina</taxon>
        <taxon>Sordariomycetes</taxon>
        <taxon>Sordariomycetidae</taxon>
        <taxon>Sordariales</taxon>
        <taxon>Chaetomiaceae</taxon>
        <taxon>Thermothielavioides</taxon>
        <taxon>Thermothielavioides terrestris</taxon>
    </lineage>
</organism>
<comment type="subcellular location">
    <subcellularLocation>
        <location evidence="2">Endoplasmic reticulum</location>
    </subcellularLocation>
    <subcellularLocation>
        <location evidence="3">Membrane</location>
    </subcellularLocation>
    <subcellularLocation>
        <location evidence="1">Mitochondrion</location>
    </subcellularLocation>
</comment>
<reference evidence="10 11" key="1">
    <citation type="journal article" date="2011" name="Nat. Biotechnol.">
        <title>Comparative genomic analysis of the thermophilic biomass-degrading fungi Myceliophthora thermophila and Thielavia terrestris.</title>
        <authorList>
            <person name="Berka R.M."/>
            <person name="Grigoriev I.V."/>
            <person name="Otillar R."/>
            <person name="Salamov A."/>
            <person name="Grimwood J."/>
            <person name="Reid I."/>
            <person name="Ishmael N."/>
            <person name="John T."/>
            <person name="Darmond C."/>
            <person name="Moisan M.-C."/>
            <person name="Henrissat B."/>
            <person name="Coutinho P.M."/>
            <person name="Lombard V."/>
            <person name="Natvig D.O."/>
            <person name="Lindquist E."/>
            <person name="Schmutz J."/>
            <person name="Lucas S."/>
            <person name="Harris P."/>
            <person name="Powlowski J."/>
            <person name="Bellemare A."/>
            <person name="Taylor D."/>
            <person name="Butler G."/>
            <person name="de Vries R.P."/>
            <person name="Allijn I.E."/>
            <person name="van den Brink J."/>
            <person name="Ushinsky S."/>
            <person name="Storms R."/>
            <person name="Powell A.J."/>
            <person name="Paulsen I.T."/>
            <person name="Elbourne L.D.H."/>
            <person name="Baker S.E."/>
            <person name="Magnuson J."/>
            <person name="LaBoissiere S."/>
            <person name="Clutterbuck A.J."/>
            <person name="Martinez D."/>
            <person name="Wogulis M."/>
            <person name="de Leon A.L."/>
            <person name="Rey M.W."/>
            <person name="Tsang A."/>
        </authorList>
    </citation>
    <scope>NUCLEOTIDE SEQUENCE [LARGE SCALE GENOMIC DNA]</scope>
    <source>
        <strain evidence="11">ATCC 38088 / NRRL 8126</strain>
    </source>
</reference>